<evidence type="ECO:0000256" key="5">
    <source>
        <dbReference type="SAM" id="MobiDB-lite"/>
    </source>
</evidence>
<evidence type="ECO:0000259" key="7">
    <source>
        <dbReference type="PROSITE" id="PS51782"/>
    </source>
</evidence>
<dbReference type="Gene3D" id="3.10.350.10">
    <property type="entry name" value="LysM domain"/>
    <property type="match status" value="3"/>
</dbReference>
<evidence type="ECO:0000256" key="1">
    <source>
        <dbReference type="ARBA" id="ARBA00022669"/>
    </source>
</evidence>
<evidence type="ECO:0000313" key="9">
    <source>
        <dbReference type="Proteomes" id="UP001583177"/>
    </source>
</evidence>
<keyword evidence="4" id="KW-1015">Disulfide bond</keyword>
<name>A0ABR3XYJ1_9PEZI</name>
<feature type="region of interest" description="Disordered" evidence="5">
    <location>
        <begin position="507"/>
        <end position="529"/>
    </location>
</feature>
<dbReference type="Gene3D" id="3.30.60.10">
    <property type="entry name" value="Endochitinase-like"/>
    <property type="match status" value="1"/>
</dbReference>
<feature type="compositionally biased region" description="Low complexity" evidence="5">
    <location>
        <begin position="414"/>
        <end position="429"/>
    </location>
</feature>
<feature type="domain" description="LysM" evidence="7">
    <location>
        <begin position="451"/>
        <end position="497"/>
    </location>
</feature>
<dbReference type="SUPFAM" id="SSF57016">
    <property type="entry name" value="Plant lectins/antimicrobial peptides"/>
    <property type="match status" value="1"/>
</dbReference>
<dbReference type="CDD" id="cd00118">
    <property type="entry name" value="LysM"/>
    <property type="match status" value="3"/>
</dbReference>
<gene>
    <name evidence="8" type="ORF">Daus18300_001369</name>
</gene>
<evidence type="ECO:0000313" key="8">
    <source>
        <dbReference type="EMBL" id="KAL1880755.1"/>
    </source>
</evidence>
<reference evidence="8 9" key="1">
    <citation type="journal article" date="2024" name="IMA Fungus">
        <title>IMA Genome - F19 : A genome assembly and annotation guide to empower mycologists, including annotated draft genome sequences of Ceratocystis pirilliformis, Diaporthe australafricana, Fusarium ophioides, Paecilomyces lecythidis, and Sporothrix stenoceras.</title>
        <authorList>
            <person name="Aylward J."/>
            <person name="Wilson A.M."/>
            <person name="Visagie C.M."/>
            <person name="Spraker J."/>
            <person name="Barnes I."/>
            <person name="Buitendag C."/>
            <person name="Ceriani C."/>
            <person name="Del Mar Angel L."/>
            <person name="du Plessis D."/>
            <person name="Fuchs T."/>
            <person name="Gasser K."/>
            <person name="Kramer D."/>
            <person name="Li W."/>
            <person name="Munsamy K."/>
            <person name="Piso A."/>
            <person name="Price J.L."/>
            <person name="Sonnekus B."/>
            <person name="Thomas C."/>
            <person name="van der Nest A."/>
            <person name="van Dijk A."/>
            <person name="van Heerden A."/>
            <person name="van Vuuren N."/>
            <person name="Yilmaz N."/>
            <person name="Duong T.A."/>
            <person name="van der Merwe N.A."/>
            <person name="Wingfield M.J."/>
            <person name="Wingfield B.D."/>
        </authorList>
    </citation>
    <scope>NUCLEOTIDE SEQUENCE [LARGE SCALE GENOMIC DNA]</scope>
    <source>
        <strain evidence="8 9">CMW 18300</strain>
    </source>
</reference>
<evidence type="ECO:0000256" key="2">
    <source>
        <dbReference type="ARBA" id="ARBA00023026"/>
    </source>
</evidence>
<dbReference type="PROSITE" id="PS51782">
    <property type="entry name" value="LYSM"/>
    <property type="match status" value="3"/>
</dbReference>
<dbReference type="SMART" id="SM00257">
    <property type="entry name" value="LysM"/>
    <property type="match status" value="3"/>
</dbReference>
<dbReference type="InterPro" id="IPR052210">
    <property type="entry name" value="LysM1-like"/>
</dbReference>
<comment type="caution">
    <text evidence="8">The sequence shown here is derived from an EMBL/GenBank/DDBJ whole genome shotgun (WGS) entry which is preliminary data.</text>
</comment>
<feature type="domain" description="LysM" evidence="7">
    <location>
        <begin position="149"/>
        <end position="195"/>
    </location>
</feature>
<dbReference type="InterPro" id="IPR036861">
    <property type="entry name" value="Endochitinase-like_sf"/>
</dbReference>
<feature type="disulfide bond" evidence="4">
    <location>
        <begin position="553"/>
        <end position="567"/>
    </location>
</feature>
<dbReference type="EMBL" id="JAWRVE010000007">
    <property type="protein sequence ID" value="KAL1880755.1"/>
    <property type="molecule type" value="Genomic_DNA"/>
</dbReference>
<proteinExistence type="inferred from homology"/>
<dbReference type="InterPro" id="IPR018392">
    <property type="entry name" value="LysM"/>
</dbReference>
<evidence type="ECO:0000256" key="4">
    <source>
        <dbReference type="PROSITE-ProRule" id="PRU00261"/>
    </source>
</evidence>
<dbReference type="Pfam" id="PF01476">
    <property type="entry name" value="LysM"/>
    <property type="match status" value="3"/>
</dbReference>
<evidence type="ECO:0000256" key="3">
    <source>
        <dbReference type="ARBA" id="ARBA00044955"/>
    </source>
</evidence>
<keyword evidence="1 4" id="KW-0147">Chitin-binding</keyword>
<sequence>MTASPTATLECSSQYTVQSGDTYLSVSQAQHVATHDLITANGLNYSLAEFPTSGTLCIRYQCNVAVVETGDSCRTIATANSLSQAELHSWNPFINGLCNNIGDFVGQTICLSNPLGDYLVANNTNSGGYTTPAPVPADIAPNTTTNCGLFHETQGGEDCAIIGLQFSISFADLQFLNPMLWDNCTNLWLETSYCVAPVGDITSYPGYPSASPPFTIIPQASTPITFVDPFADDNSTETGEDIIIPLAIDTRTDCWDYMWWNESLGTPMSCWDLAASADITSEMFILWNPSLDQNNITDDSSDSNSTATPTTYDYPCTISASSSYCIAVASPMPTPSATFTPPSPRGAGEIDGCTQWFKATLNCAAHLDALHMRIATFYQYNPSAGADCTGFVLSTYYCWSTSLDGSVPDDGSEPPTTTTTTTSTVPSTTIAPGGVATPTPTQDGMVAGCTAFYLVASGDGCWGVANDHGISLDDFYAWNPAVGTDCGALWPTYYVCVGVGSSPGTTTTTASATPTSSSTTTSAAATPTSKVSTDGTCAGAAGLTCAGSAFGDCCSSDGFCGSTTAYCGAVCQTSFGTCTAGSGDISEDGICGTNAKTSQPHSSRLFKK</sequence>
<dbReference type="InterPro" id="IPR036779">
    <property type="entry name" value="LysM_dom_sf"/>
</dbReference>
<accession>A0ABR3XYJ1</accession>
<dbReference type="PANTHER" id="PTHR34997:SF21">
    <property type="entry name" value="LYSM DOMAIN-CONTAINING PROTEIN"/>
    <property type="match status" value="1"/>
</dbReference>
<dbReference type="CDD" id="cd11618">
    <property type="entry name" value="ChtBD1_1"/>
    <property type="match status" value="1"/>
</dbReference>
<dbReference type="PANTHER" id="PTHR34997">
    <property type="entry name" value="AM15"/>
    <property type="match status" value="1"/>
</dbReference>
<dbReference type="PROSITE" id="PS50941">
    <property type="entry name" value="CHIT_BIND_I_2"/>
    <property type="match status" value="1"/>
</dbReference>
<organism evidence="8 9">
    <name type="scientific">Diaporthe australafricana</name>
    <dbReference type="NCBI Taxonomy" id="127596"/>
    <lineage>
        <taxon>Eukaryota</taxon>
        <taxon>Fungi</taxon>
        <taxon>Dikarya</taxon>
        <taxon>Ascomycota</taxon>
        <taxon>Pezizomycotina</taxon>
        <taxon>Sordariomycetes</taxon>
        <taxon>Sordariomycetidae</taxon>
        <taxon>Diaporthales</taxon>
        <taxon>Diaporthaceae</taxon>
        <taxon>Diaporthe</taxon>
    </lineage>
</organism>
<evidence type="ECO:0008006" key="10">
    <source>
        <dbReference type="Google" id="ProtNLM"/>
    </source>
</evidence>
<keyword evidence="9" id="KW-1185">Reference proteome</keyword>
<comment type="similarity">
    <text evidence="3">Belongs to the secreted LysM effector family.</text>
</comment>
<feature type="region of interest" description="Disordered" evidence="5">
    <location>
        <begin position="407"/>
        <end position="435"/>
    </location>
</feature>
<comment type="caution">
    <text evidence="4">Lacks conserved residue(s) required for the propagation of feature annotation.</text>
</comment>
<feature type="domain" description="Chitin-binding type-1" evidence="6">
    <location>
        <begin position="534"/>
        <end position="580"/>
    </location>
</feature>
<protein>
    <recommendedName>
        <fullName evidence="10">LysM domain-containing protein</fullName>
    </recommendedName>
</protein>
<dbReference type="SUPFAM" id="SSF54106">
    <property type="entry name" value="LysM domain"/>
    <property type="match status" value="2"/>
</dbReference>
<feature type="domain" description="LysM" evidence="7">
    <location>
        <begin position="13"/>
        <end position="58"/>
    </location>
</feature>
<dbReference type="InterPro" id="IPR001002">
    <property type="entry name" value="Chitin-bd_1"/>
</dbReference>
<evidence type="ECO:0000259" key="6">
    <source>
        <dbReference type="PROSITE" id="PS50941"/>
    </source>
</evidence>
<dbReference type="Proteomes" id="UP001583177">
    <property type="component" value="Unassembled WGS sequence"/>
</dbReference>
<keyword evidence="2" id="KW-0843">Virulence</keyword>